<dbReference type="GO" id="GO:0004747">
    <property type="term" value="F:ribokinase activity"/>
    <property type="evidence" value="ECO:0007669"/>
    <property type="project" value="UniProtKB-UniRule"/>
</dbReference>
<dbReference type="AlphaFoldDB" id="A0A1A8Z9N5"/>
<dbReference type="Proteomes" id="UP000199385">
    <property type="component" value="Chromosome I"/>
</dbReference>
<organism evidence="15 16">
    <name type="scientific">Micromonospora auratinigra</name>
    <dbReference type="NCBI Taxonomy" id="261654"/>
    <lineage>
        <taxon>Bacteria</taxon>
        <taxon>Bacillati</taxon>
        <taxon>Actinomycetota</taxon>
        <taxon>Actinomycetes</taxon>
        <taxon>Micromonosporales</taxon>
        <taxon>Micromonosporaceae</taxon>
        <taxon>Micromonospora</taxon>
    </lineage>
</organism>
<dbReference type="InterPro" id="IPR011611">
    <property type="entry name" value="PfkB_dom"/>
</dbReference>
<comment type="similarity">
    <text evidence="12">Belongs to the carbohydrate kinase PfkB family. Ribokinase subfamily.</text>
</comment>
<dbReference type="RefSeq" id="WP_091659044.1">
    <property type="nucleotide sequence ID" value="NZ_LT594323.1"/>
</dbReference>
<sequence>MTATPQFDVAVVGSVNIDVIVRLARRPQPGETVHGEQLSHRPGGKGANQASAAARAGARTALVAATGDDPHGARLRAGLAHAGVDVSRCTTVPGPTGTALIAVTPDGENSIVIIGGANEHLTAVDAWPAAACYLTQLEIPLDTVVAAARHAQATGARFVLNVSPAQPVSPELLRQADPVVVNVHEAALLLGAAAQTMAPADYPAALITEGARSAVVTLGAAGAAWADATGAGTVAAPSVEPVDTTGAGDAFAGALTAALARGVPMPVAIADANRAGADATRWHGAVPWD</sequence>
<feature type="binding site" evidence="12">
    <location>
        <begin position="248"/>
        <end position="249"/>
    </location>
    <ligand>
        <name>ATP</name>
        <dbReference type="ChEBI" id="CHEBI:30616"/>
    </ligand>
</feature>
<feature type="region of interest" description="Disordered" evidence="13">
    <location>
        <begin position="28"/>
        <end position="51"/>
    </location>
</feature>
<accession>A0A1A8Z9N5</accession>
<keyword evidence="4 12" id="KW-0808">Transferase</keyword>
<comment type="subunit">
    <text evidence="12">Homodimer.</text>
</comment>
<proteinExistence type="inferred from homology"/>
<feature type="binding site" evidence="12">
    <location>
        <begin position="44"/>
        <end position="48"/>
    </location>
    <ligand>
        <name>substrate</name>
    </ligand>
</feature>
<feature type="binding site" evidence="12">
    <location>
        <position position="138"/>
    </location>
    <ligand>
        <name>substrate</name>
    </ligand>
</feature>
<dbReference type="EC" id="2.7.1.15" evidence="2 12"/>
<feature type="binding site" evidence="12">
    <location>
        <position position="249"/>
    </location>
    <ligand>
        <name>substrate</name>
    </ligand>
</feature>
<evidence type="ECO:0000256" key="3">
    <source>
        <dbReference type="ARBA" id="ARBA00016943"/>
    </source>
</evidence>
<gene>
    <name evidence="12" type="primary">rbsK</name>
    <name evidence="15" type="ORF">GA0070611_1304</name>
</gene>
<evidence type="ECO:0000256" key="8">
    <source>
        <dbReference type="ARBA" id="ARBA00022840"/>
    </source>
</evidence>
<comment type="similarity">
    <text evidence="1">Belongs to the carbohydrate kinase pfkB family.</text>
</comment>
<dbReference type="InterPro" id="IPR002173">
    <property type="entry name" value="Carboh/pur_kinase_PfkB_CS"/>
</dbReference>
<evidence type="ECO:0000313" key="16">
    <source>
        <dbReference type="Proteomes" id="UP000199385"/>
    </source>
</evidence>
<dbReference type="PROSITE" id="PS00584">
    <property type="entry name" value="PFKB_KINASES_2"/>
    <property type="match status" value="1"/>
</dbReference>
<feature type="binding site" evidence="12">
    <location>
        <position position="245"/>
    </location>
    <ligand>
        <name>K(+)</name>
        <dbReference type="ChEBI" id="CHEBI:29103"/>
    </ligand>
</feature>
<feature type="domain" description="Carbohydrate kinase PfkB" evidence="14">
    <location>
        <begin position="8"/>
        <end position="285"/>
    </location>
</feature>
<dbReference type="EMBL" id="LT594323">
    <property type="protein sequence ID" value="SBT40548.1"/>
    <property type="molecule type" value="Genomic_DNA"/>
</dbReference>
<name>A0A1A8Z9N5_9ACTN</name>
<dbReference type="GO" id="GO:0005524">
    <property type="term" value="F:ATP binding"/>
    <property type="evidence" value="ECO:0007669"/>
    <property type="project" value="UniProtKB-UniRule"/>
</dbReference>
<dbReference type="Pfam" id="PF00294">
    <property type="entry name" value="PfkB"/>
    <property type="match status" value="1"/>
</dbReference>
<keyword evidence="16" id="KW-1185">Reference proteome</keyword>
<dbReference type="PANTHER" id="PTHR10584">
    <property type="entry name" value="SUGAR KINASE"/>
    <property type="match status" value="1"/>
</dbReference>
<dbReference type="CDD" id="cd01174">
    <property type="entry name" value="ribokinase"/>
    <property type="match status" value="1"/>
</dbReference>
<feature type="binding site" evidence="12">
    <location>
        <position position="284"/>
    </location>
    <ligand>
        <name>K(+)</name>
        <dbReference type="ChEBI" id="CHEBI:29103"/>
    </ligand>
</feature>
<feature type="binding site" evidence="12">
    <location>
        <position position="273"/>
    </location>
    <ligand>
        <name>ATP</name>
        <dbReference type="ChEBI" id="CHEBI:30616"/>
    </ligand>
</feature>
<comment type="activity regulation">
    <text evidence="12">Activated by a monovalent cation that binds near, but not in, the active site. The most likely occupant of the site in vivo is potassium. Ion binding induces a conformational change that may alter substrate affinity.</text>
</comment>
<dbReference type="GO" id="GO:0046872">
    <property type="term" value="F:metal ion binding"/>
    <property type="evidence" value="ECO:0007669"/>
    <property type="project" value="UniProtKB-KW"/>
</dbReference>
<evidence type="ECO:0000256" key="2">
    <source>
        <dbReference type="ARBA" id="ARBA00012035"/>
    </source>
</evidence>
<evidence type="ECO:0000259" key="14">
    <source>
        <dbReference type="Pfam" id="PF00294"/>
    </source>
</evidence>
<comment type="subcellular location">
    <subcellularLocation>
        <location evidence="12">Cytoplasm</location>
    </subcellularLocation>
</comment>
<comment type="function">
    <text evidence="12">Catalyzes the phosphorylation of ribose at O-5 in a reaction requiring ATP and magnesium. The resulting D-ribose-5-phosphate can then be used either for sythesis of nucleotides, histidine, and tryptophan, or as a component of the pentose phosphate pathway.</text>
</comment>
<evidence type="ECO:0000256" key="1">
    <source>
        <dbReference type="ARBA" id="ARBA00005380"/>
    </source>
</evidence>
<dbReference type="UniPathway" id="UPA00916">
    <property type="reaction ID" value="UER00889"/>
</dbReference>
<evidence type="ECO:0000256" key="13">
    <source>
        <dbReference type="SAM" id="MobiDB-lite"/>
    </source>
</evidence>
<feature type="binding site" evidence="12">
    <location>
        <begin position="217"/>
        <end position="222"/>
    </location>
    <ligand>
        <name>ATP</name>
        <dbReference type="ChEBI" id="CHEBI:30616"/>
    </ligand>
</feature>
<comment type="cofactor">
    <cofactor evidence="12">
        <name>Mg(2+)</name>
        <dbReference type="ChEBI" id="CHEBI:18420"/>
    </cofactor>
    <text evidence="12">Requires a divalent cation, most likely magnesium in vivo, as an electrophilic catalyst to aid phosphoryl group transfer. It is the chelate of the metal and the nucleotide that is the actual substrate.</text>
</comment>
<keyword evidence="10 12" id="KW-0630">Potassium</keyword>
<comment type="pathway">
    <text evidence="12">Carbohydrate metabolism; D-ribose degradation; D-ribose 5-phosphate from beta-D-ribopyranose: step 2/2.</text>
</comment>
<evidence type="ECO:0000256" key="5">
    <source>
        <dbReference type="ARBA" id="ARBA00022723"/>
    </source>
</evidence>
<dbReference type="HAMAP" id="MF_01987">
    <property type="entry name" value="Ribokinase"/>
    <property type="match status" value="1"/>
</dbReference>
<protein>
    <recommendedName>
        <fullName evidence="3 12">Ribokinase</fullName>
        <shortName evidence="12">RK</shortName>
        <ecNumber evidence="2 12">2.7.1.15</ecNumber>
    </recommendedName>
</protein>
<dbReference type="PANTHER" id="PTHR10584:SF166">
    <property type="entry name" value="RIBOKINASE"/>
    <property type="match status" value="1"/>
</dbReference>
<keyword evidence="5 12" id="KW-0479">Metal-binding</keyword>
<evidence type="ECO:0000313" key="15">
    <source>
        <dbReference type="EMBL" id="SBT40548.1"/>
    </source>
</evidence>
<dbReference type="SUPFAM" id="SSF53613">
    <property type="entry name" value="Ribokinase-like"/>
    <property type="match status" value="1"/>
</dbReference>
<dbReference type="PATRIC" id="fig|261654.4.peg.1326"/>
<evidence type="ECO:0000256" key="9">
    <source>
        <dbReference type="ARBA" id="ARBA00022842"/>
    </source>
</evidence>
<evidence type="ECO:0000256" key="6">
    <source>
        <dbReference type="ARBA" id="ARBA00022741"/>
    </source>
</evidence>
<feature type="binding site" evidence="12">
    <location>
        <position position="243"/>
    </location>
    <ligand>
        <name>K(+)</name>
        <dbReference type="ChEBI" id="CHEBI:29103"/>
    </ligand>
</feature>
<keyword evidence="12" id="KW-0963">Cytoplasm</keyword>
<feature type="binding site" evidence="12">
    <location>
        <begin position="16"/>
        <end position="18"/>
    </location>
    <ligand>
        <name>substrate</name>
    </ligand>
</feature>
<reference evidence="16" key="1">
    <citation type="submission" date="2016-06" db="EMBL/GenBank/DDBJ databases">
        <authorList>
            <person name="Varghese N."/>
            <person name="Submissions Spin"/>
        </authorList>
    </citation>
    <scope>NUCLEOTIDE SEQUENCE [LARGE SCALE GENOMIC DNA]</scope>
    <source>
        <strain evidence="16">DSM 44815</strain>
    </source>
</reference>
<dbReference type="GO" id="GO:0019303">
    <property type="term" value="P:D-ribose catabolic process"/>
    <property type="evidence" value="ECO:0007669"/>
    <property type="project" value="UniProtKB-UniRule"/>
</dbReference>
<feature type="active site" description="Proton acceptor" evidence="12">
    <location>
        <position position="249"/>
    </location>
</feature>
<dbReference type="InterPro" id="IPR029056">
    <property type="entry name" value="Ribokinase-like"/>
</dbReference>
<comment type="caution">
    <text evidence="12">Lacks conserved residue(s) required for the propagation of feature annotation.</text>
</comment>
<evidence type="ECO:0000256" key="12">
    <source>
        <dbReference type="HAMAP-Rule" id="MF_01987"/>
    </source>
</evidence>
<feature type="binding site" evidence="12">
    <location>
        <position position="282"/>
    </location>
    <ligand>
        <name>K(+)</name>
        <dbReference type="ChEBI" id="CHEBI:29103"/>
    </ligand>
</feature>
<keyword evidence="6 12" id="KW-0547">Nucleotide-binding</keyword>
<dbReference type="PRINTS" id="PR00990">
    <property type="entry name" value="RIBOKINASE"/>
</dbReference>
<evidence type="ECO:0000256" key="10">
    <source>
        <dbReference type="ARBA" id="ARBA00022958"/>
    </source>
</evidence>
<keyword evidence="7 12" id="KW-0418">Kinase</keyword>
<evidence type="ECO:0000256" key="7">
    <source>
        <dbReference type="ARBA" id="ARBA00022777"/>
    </source>
</evidence>
<dbReference type="OrthoDB" id="9775849at2"/>
<feature type="binding site" evidence="12">
    <location>
        <position position="279"/>
    </location>
    <ligand>
        <name>K(+)</name>
        <dbReference type="ChEBI" id="CHEBI:29103"/>
    </ligand>
</feature>
<keyword evidence="11 12" id="KW-0119">Carbohydrate metabolism</keyword>
<evidence type="ECO:0000256" key="11">
    <source>
        <dbReference type="ARBA" id="ARBA00023277"/>
    </source>
</evidence>
<dbReference type="GO" id="GO:0005829">
    <property type="term" value="C:cytosol"/>
    <property type="evidence" value="ECO:0007669"/>
    <property type="project" value="TreeGrafter"/>
</dbReference>
<keyword evidence="8 12" id="KW-0067">ATP-binding</keyword>
<evidence type="ECO:0000256" key="4">
    <source>
        <dbReference type="ARBA" id="ARBA00022679"/>
    </source>
</evidence>
<dbReference type="InterPro" id="IPR002139">
    <property type="entry name" value="Ribo/fructo_kinase"/>
</dbReference>
<comment type="catalytic activity">
    <reaction evidence="12">
        <text>D-ribose + ATP = D-ribose 5-phosphate + ADP + H(+)</text>
        <dbReference type="Rhea" id="RHEA:13697"/>
        <dbReference type="ChEBI" id="CHEBI:15378"/>
        <dbReference type="ChEBI" id="CHEBI:30616"/>
        <dbReference type="ChEBI" id="CHEBI:47013"/>
        <dbReference type="ChEBI" id="CHEBI:78346"/>
        <dbReference type="ChEBI" id="CHEBI:456216"/>
        <dbReference type="EC" id="2.7.1.15"/>
    </reaction>
</comment>
<dbReference type="STRING" id="261654.GA0070611_1304"/>
<keyword evidence="9 12" id="KW-0460">Magnesium</keyword>
<dbReference type="Gene3D" id="3.40.1190.20">
    <property type="match status" value="1"/>
</dbReference>
<dbReference type="InterPro" id="IPR011877">
    <property type="entry name" value="Ribokinase"/>
</dbReference>
<feature type="binding site" evidence="12">
    <location>
        <position position="182"/>
    </location>
    <ligand>
        <name>ATP</name>
        <dbReference type="ChEBI" id="CHEBI:30616"/>
    </ligand>
</feature>